<dbReference type="HOGENOM" id="CLU_051129_0_0_11"/>
<feature type="region of interest" description="Disordered" evidence="1">
    <location>
        <begin position="1"/>
        <end position="63"/>
    </location>
</feature>
<gene>
    <name evidence="2" type="ordered locus">AMIS_75140</name>
</gene>
<dbReference type="Proteomes" id="UP000007882">
    <property type="component" value="Chromosome"/>
</dbReference>
<dbReference type="InterPro" id="IPR035986">
    <property type="entry name" value="PKD_dom_sf"/>
</dbReference>
<protein>
    <recommendedName>
        <fullName evidence="4">PKD domain-containing protein</fullName>
    </recommendedName>
</protein>
<proteinExistence type="predicted"/>
<organism evidence="2 3">
    <name type="scientific">Actinoplanes missouriensis (strain ATCC 14538 / DSM 43046 / CBS 188.64 / JCM 3121 / NBRC 102363 / NCIMB 12654 / NRRL B-3342 / UNCC 431)</name>
    <dbReference type="NCBI Taxonomy" id="512565"/>
    <lineage>
        <taxon>Bacteria</taxon>
        <taxon>Bacillati</taxon>
        <taxon>Actinomycetota</taxon>
        <taxon>Actinomycetes</taxon>
        <taxon>Micromonosporales</taxon>
        <taxon>Micromonosporaceae</taxon>
        <taxon>Actinoplanes</taxon>
    </lineage>
</organism>
<evidence type="ECO:0008006" key="4">
    <source>
        <dbReference type="Google" id="ProtNLM"/>
    </source>
</evidence>
<evidence type="ECO:0000313" key="2">
    <source>
        <dbReference type="EMBL" id="BAL92734.1"/>
    </source>
</evidence>
<dbReference type="SUPFAM" id="SSF49299">
    <property type="entry name" value="PKD domain"/>
    <property type="match status" value="1"/>
</dbReference>
<keyword evidence="3" id="KW-1185">Reference proteome</keyword>
<dbReference type="AlphaFoldDB" id="I0HI97"/>
<accession>I0HI97</accession>
<dbReference type="KEGG" id="ams:AMIS_75140"/>
<dbReference type="STRING" id="512565.AMIS_75140"/>
<dbReference type="PATRIC" id="fig|512565.3.peg.7524"/>
<dbReference type="EMBL" id="AP012319">
    <property type="protein sequence ID" value="BAL92734.1"/>
    <property type="molecule type" value="Genomic_DNA"/>
</dbReference>
<feature type="compositionally biased region" description="Polar residues" evidence="1">
    <location>
        <begin position="24"/>
        <end position="33"/>
    </location>
</feature>
<evidence type="ECO:0000313" key="3">
    <source>
        <dbReference type="Proteomes" id="UP000007882"/>
    </source>
</evidence>
<name>I0HI97_ACTM4</name>
<sequence length="370" mass="39887">MAAPAGSGDSTSSRTAPAEGPDTTAVTTVEGQSAATEPAPVVTTTEPATPPTTTPDTVKPSGSFRLNTGALWIGQKVVFSQNANEYGDDVDADTSITRKISWGDGTTTTLAAGATGYTKQYTRAGRFNVTETLTDRSGNSFTTAAKTVGVTVPGKYSLSRYTVYQGVPFYVKLNSIPAGTTKIKLNWGDGWVDDLSGKNQTLRGSILYRKNTSSKISGKVTLKVQLFNKYGATSWINVGTTNVLKDGWKPKVTVTKPKNANRISSWKTVKGTVSDKGSGVRFVGVTVVRITTSGKYYCLTPKKKWKRYTTEAQLLKHCANGKNVAKVSKGKWSLKVPAGVTKGKIVVLPWVYDYANNYKDTYREAKLTRK</sequence>
<reference evidence="2 3" key="1">
    <citation type="submission" date="2012-02" db="EMBL/GenBank/DDBJ databases">
        <title>Complete genome sequence of Actinoplanes missouriensis 431 (= NBRC 102363).</title>
        <authorList>
            <person name="Ohnishi Y."/>
            <person name="Ishikawa J."/>
            <person name="Sekine M."/>
            <person name="Hosoyama A."/>
            <person name="Harada T."/>
            <person name="Narita H."/>
            <person name="Hata T."/>
            <person name="Konno Y."/>
            <person name="Tutikane K."/>
            <person name="Fujita N."/>
            <person name="Horinouchi S."/>
            <person name="Hayakawa M."/>
        </authorList>
    </citation>
    <scope>NUCLEOTIDE SEQUENCE [LARGE SCALE GENOMIC DNA]</scope>
    <source>
        <strain evidence="3">ATCC 14538 / DSM 43046 / CBS 188.64 / JCM 3121 / NBRC 102363 / NCIMB 12654 / NRRL B-3342 / UNCC 431</strain>
    </source>
</reference>
<dbReference type="eggNOG" id="COG3291">
    <property type="taxonomic scope" value="Bacteria"/>
</dbReference>
<evidence type="ECO:0000256" key="1">
    <source>
        <dbReference type="SAM" id="MobiDB-lite"/>
    </source>
</evidence>
<feature type="compositionally biased region" description="Low complexity" evidence="1">
    <location>
        <begin position="34"/>
        <end position="47"/>
    </location>
</feature>